<protein>
    <submittedName>
        <fullName evidence="5">Dihydrodipicolinate synthase family protein</fullName>
    </submittedName>
</protein>
<dbReference type="GeneID" id="301456858"/>
<gene>
    <name evidence="5" type="ORF">KZC50_01490</name>
</gene>
<organism evidence="5 6">
    <name type="scientific">Microbacterium aurantiacum</name>
    <dbReference type="NCBI Taxonomy" id="162393"/>
    <lineage>
        <taxon>Bacteria</taxon>
        <taxon>Bacillati</taxon>
        <taxon>Actinomycetota</taxon>
        <taxon>Actinomycetes</taxon>
        <taxon>Micrococcales</taxon>
        <taxon>Microbacteriaceae</taxon>
        <taxon>Microbacterium</taxon>
    </lineage>
</organism>
<proteinExistence type="inferred from homology"/>
<dbReference type="InterPro" id="IPR002220">
    <property type="entry name" value="DapA-like"/>
</dbReference>
<dbReference type="PANTHER" id="PTHR12128:SF66">
    <property type="entry name" value="4-HYDROXY-2-OXOGLUTARATE ALDOLASE, MITOCHONDRIAL"/>
    <property type="match status" value="1"/>
</dbReference>
<keyword evidence="2 3" id="KW-0456">Lyase</keyword>
<comment type="caution">
    <text evidence="5">The sequence shown here is derived from an EMBL/GenBank/DDBJ whole genome shotgun (WGS) entry which is preliminary data.</text>
</comment>
<evidence type="ECO:0000256" key="3">
    <source>
        <dbReference type="PIRNR" id="PIRNR001365"/>
    </source>
</evidence>
<dbReference type="Proteomes" id="UP001183582">
    <property type="component" value="Unassembled WGS sequence"/>
</dbReference>
<feature type="active site" description="Schiff-base intermediate with substrate" evidence="4">
    <location>
        <position position="155"/>
    </location>
</feature>
<dbReference type="RefSeq" id="WP_310890366.1">
    <property type="nucleotide sequence ID" value="NZ_BAAAGR010000001.1"/>
</dbReference>
<evidence type="ECO:0000313" key="5">
    <source>
        <dbReference type="EMBL" id="MDS0244280.1"/>
    </source>
</evidence>
<dbReference type="EMBL" id="JAHWXH010000001">
    <property type="protein sequence ID" value="MDS0244280.1"/>
    <property type="molecule type" value="Genomic_DNA"/>
</dbReference>
<dbReference type="SMART" id="SM01130">
    <property type="entry name" value="DHDPS"/>
    <property type="match status" value="1"/>
</dbReference>
<evidence type="ECO:0000256" key="2">
    <source>
        <dbReference type="ARBA" id="ARBA00023239"/>
    </source>
</evidence>
<evidence type="ECO:0000313" key="6">
    <source>
        <dbReference type="Proteomes" id="UP001183582"/>
    </source>
</evidence>
<dbReference type="PIRSF" id="PIRSF001365">
    <property type="entry name" value="DHDPS"/>
    <property type="match status" value="1"/>
</dbReference>
<name>A0AAJ2HGZ4_9MICO</name>
<sequence length="296" mass="30761">MTDIVGFMPAPFASDDTIDRAQLRDLSSSLAEHGVHPAVLGGMGEFYALDLAEATACMEAAVEGAAGRAPVVAGIGHDTRTAAALGRAAAASGVGLIVANPIYYANPSYRGYAEHIRAIAGESGLPVIIYSAPSYPATDELIGTMTDIEGFAGVKEEFYGIPETAERITRWGDRLLWWGVGEQVGCDFAEVGASTVTTSLANVDPSAAVAYISARLAGEASDPLAEELVIAWEASMIASPEGVPSFLTEAMRQHAGWSDAVRLPLLPVADEGTRAAIAEILAKSRLRTAQLAGALA</sequence>
<dbReference type="Gene3D" id="3.20.20.70">
    <property type="entry name" value="Aldolase class I"/>
    <property type="match status" value="1"/>
</dbReference>
<dbReference type="AlphaFoldDB" id="A0AAJ2HGZ4"/>
<comment type="similarity">
    <text evidence="1 3">Belongs to the DapA family.</text>
</comment>
<evidence type="ECO:0000256" key="1">
    <source>
        <dbReference type="ARBA" id="ARBA00007592"/>
    </source>
</evidence>
<evidence type="ECO:0000256" key="4">
    <source>
        <dbReference type="PIRSR" id="PIRSR001365-1"/>
    </source>
</evidence>
<dbReference type="GO" id="GO:0008840">
    <property type="term" value="F:4-hydroxy-tetrahydrodipicolinate synthase activity"/>
    <property type="evidence" value="ECO:0007669"/>
    <property type="project" value="TreeGrafter"/>
</dbReference>
<dbReference type="PANTHER" id="PTHR12128">
    <property type="entry name" value="DIHYDRODIPICOLINATE SYNTHASE"/>
    <property type="match status" value="1"/>
</dbReference>
<dbReference type="CDD" id="cd00408">
    <property type="entry name" value="DHDPS-like"/>
    <property type="match status" value="1"/>
</dbReference>
<dbReference type="InterPro" id="IPR013785">
    <property type="entry name" value="Aldolase_TIM"/>
</dbReference>
<accession>A0AAJ2HGZ4</accession>
<reference evidence="5 6" key="1">
    <citation type="submission" date="2021-06" db="EMBL/GenBank/DDBJ databases">
        <title>Genome-based taxonomic framework of Microbacterium strains isolated from marine environment, the description of four new species and reclassification of four preexisting species.</title>
        <authorList>
            <person name="Lee S.D."/>
            <person name="Kim S.-M."/>
            <person name="Byeon Y.-S."/>
            <person name="Yang H.L."/>
            <person name="Kim I.S."/>
        </authorList>
    </citation>
    <scope>NUCLEOTIDE SEQUENCE [LARGE SCALE GENOMIC DNA]</scope>
    <source>
        <strain evidence="5 6">KACC 20514</strain>
    </source>
</reference>
<dbReference type="Pfam" id="PF00701">
    <property type="entry name" value="DHDPS"/>
    <property type="match status" value="1"/>
</dbReference>
<dbReference type="SUPFAM" id="SSF51569">
    <property type="entry name" value="Aldolase"/>
    <property type="match status" value="1"/>
</dbReference>
<feature type="active site" description="Proton donor/acceptor" evidence="4">
    <location>
        <position position="130"/>
    </location>
</feature>